<dbReference type="EMBL" id="JACJSG010000040">
    <property type="protein sequence ID" value="MBD2503772.1"/>
    <property type="molecule type" value="Genomic_DNA"/>
</dbReference>
<dbReference type="RefSeq" id="WP_190476852.1">
    <property type="nucleotide sequence ID" value="NZ_JACJSG010000040.1"/>
</dbReference>
<name>A0ABR8DA24_9NOST</name>
<keyword evidence="2" id="KW-1185">Reference proteome</keyword>
<dbReference type="Proteomes" id="UP000661112">
    <property type="component" value="Unassembled WGS sequence"/>
</dbReference>
<evidence type="ECO:0000313" key="1">
    <source>
        <dbReference type="EMBL" id="MBD2503772.1"/>
    </source>
</evidence>
<comment type="caution">
    <text evidence="1">The sequence shown here is derived from an EMBL/GenBank/DDBJ whole genome shotgun (WGS) entry which is preliminary data.</text>
</comment>
<evidence type="ECO:0000313" key="2">
    <source>
        <dbReference type="Proteomes" id="UP000661112"/>
    </source>
</evidence>
<reference evidence="1 2" key="1">
    <citation type="journal article" date="2020" name="ISME J.">
        <title>Comparative genomics reveals insights into cyanobacterial evolution and habitat adaptation.</title>
        <authorList>
            <person name="Chen M.Y."/>
            <person name="Teng W.K."/>
            <person name="Zhao L."/>
            <person name="Hu C.X."/>
            <person name="Zhou Y.K."/>
            <person name="Han B.P."/>
            <person name="Song L.R."/>
            <person name="Shu W.S."/>
        </authorList>
    </citation>
    <scope>NUCLEOTIDE SEQUENCE [LARGE SCALE GENOMIC DNA]</scope>
    <source>
        <strain evidence="1 2">FACHB-119</strain>
    </source>
</reference>
<sequence length="164" mass="19492">MERMIKYSRQDWSQCECGDREELLSIFLYDLPNLTSCNVLPPLHILNIFLLRGWVGGGMSPKFMWQPFELSEQEYQEILPKLLNPNWAVLCNKLWRIRLPMKLDKEFDTIGDRYTWMALISEKHRVNSLTEIKKEIEQLGKENFAIITEFQLSQSQHNNSQRID</sequence>
<gene>
    <name evidence="1" type="ORF">H6G83_24715</name>
</gene>
<organism evidence="1 2">
    <name type="scientific">Anabaena azotica FACHB-119</name>
    <dbReference type="NCBI Taxonomy" id="947527"/>
    <lineage>
        <taxon>Bacteria</taxon>
        <taxon>Bacillati</taxon>
        <taxon>Cyanobacteriota</taxon>
        <taxon>Cyanophyceae</taxon>
        <taxon>Nostocales</taxon>
        <taxon>Nostocaceae</taxon>
        <taxon>Anabaena</taxon>
        <taxon>Anabaena azotica</taxon>
    </lineage>
</organism>
<proteinExistence type="predicted"/>
<protein>
    <submittedName>
        <fullName evidence="1">Uncharacterized protein</fullName>
    </submittedName>
</protein>
<accession>A0ABR8DA24</accession>